<dbReference type="AlphaFoldDB" id="Q2SI64"/>
<name>Q2SI64_HAHCH</name>
<dbReference type="HOGENOM" id="CLU_1198425_0_0_6"/>
<protein>
    <submittedName>
        <fullName evidence="1">Probable phage protein</fullName>
    </submittedName>
</protein>
<evidence type="ECO:0000313" key="2">
    <source>
        <dbReference type="Proteomes" id="UP000000238"/>
    </source>
</evidence>
<reference evidence="1 2" key="1">
    <citation type="journal article" date="2005" name="Nucleic Acids Res.">
        <title>Genomic blueprint of Hahella chejuensis, a marine microbe producing an algicidal agent.</title>
        <authorList>
            <person name="Jeong H."/>
            <person name="Yim J.H."/>
            <person name="Lee C."/>
            <person name="Choi S.-H."/>
            <person name="Park Y.K."/>
            <person name="Yoon S.H."/>
            <person name="Hur C.-G."/>
            <person name="Kang H.-Y."/>
            <person name="Kim D."/>
            <person name="Lee H.H."/>
            <person name="Park K.H."/>
            <person name="Park S.-H."/>
            <person name="Park H.-S."/>
            <person name="Lee H.K."/>
            <person name="Oh T.K."/>
            <person name="Kim J.F."/>
        </authorList>
    </citation>
    <scope>NUCLEOTIDE SEQUENCE [LARGE SCALE GENOMIC DNA]</scope>
    <source>
        <strain evidence="1 2">KCTC 2396</strain>
    </source>
</reference>
<gene>
    <name evidence="1" type="ordered locus">HCH_02885</name>
</gene>
<accession>Q2SI64</accession>
<dbReference type="STRING" id="349521.HCH_02885"/>
<dbReference type="eggNOG" id="COG3378">
    <property type="taxonomic scope" value="Bacteria"/>
</dbReference>
<evidence type="ECO:0000313" key="1">
    <source>
        <dbReference type="EMBL" id="ABC29660.1"/>
    </source>
</evidence>
<sequence>MTNLVEITSTGLPVTTTLLIAEAAHCAHAIVLGLVRRHIQFLQELGTVWFGVPPGKEASEEFAMLNERHAMYVLSCMRNTAEVDQVRKDLLRRFYEMAGEGQKVAASARVRRDKTKTPAVQVRTGVEQFYLEWREGLLEAPYMSCITTDLYEVYERWCKREGEQAVTQTMFSLVISRKEVKSKERSLGSEKGRARQNQFFVIGDRAPGMNRQEWLGECVAAFRAAAGLVEK</sequence>
<organism evidence="1 2">
    <name type="scientific">Hahella chejuensis (strain KCTC 2396)</name>
    <dbReference type="NCBI Taxonomy" id="349521"/>
    <lineage>
        <taxon>Bacteria</taxon>
        <taxon>Pseudomonadati</taxon>
        <taxon>Pseudomonadota</taxon>
        <taxon>Gammaproteobacteria</taxon>
        <taxon>Oceanospirillales</taxon>
        <taxon>Hahellaceae</taxon>
        <taxon>Hahella</taxon>
    </lineage>
</organism>
<dbReference type="Proteomes" id="UP000000238">
    <property type="component" value="Chromosome"/>
</dbReference>
<dbReference type="RefSeq" id="WP_011396729.1">
    <property type="nucleotide sequence ID" value="NC_007645.1"/>
</dbReference>
<dbReference type="KEGG" id="hch:HCH_02885"/>
<keyword evidence="2" id="KW-1185">Reference proteome</keyword>
<dbReference type="EMBL" id="CP000155">
    <property type="protein sequence ID" value="ABC29660.1"/>
    <property type="molecule type" value="Genomic_DNA"/>
</dbReference>
<proteinExistence type="predicted"/>